<proteinExistence type="inferred from homology"/>
<dbReference type="SUPFAM" id="SSF48150">
    <property type="entry name" value="DNA-glycosylase"/>
    <property type="match status" value="1"/>
</dbReference>
<dbReference type="FunFam" id="1.10.340.30:FF:000004">
    <property type="entry name" value="DNA-3-methyladenine glycosylase II"/>
    <property type="match status" value="1"/>
</dbReference>
<keyword evidence="8" id="KW-1185">Reference proteome</keyword>
<dbReference type="Gene3D" id="1.10.1670.40">
    <property type="match status" value="1"/>
</dbReference>
<evidence type="ECO:0000256" key="5">
    <source>
        <dbReference type="ARBA" id="ARBA00023204"/>
    </source>
</evidence>
<protein>
    <recommendedName>
        <fullName evidence="3">DNA-3-methyladenine glycosylase II</fullName>
        <ecNumber evidence="3">3.2.2.21</ecNumber>
    </recommendedName>
</protein>
<comment type="catalytic activity">
    <reaction evidence="1">
        <text>Hydrolysis of alkylated DNA, releasing 3-methyladenine, 3-methylguanine, 7-methylguanine and 7-methyladenine.</text>
        <dbReference type="EC" id="3.2.2.21"/>
    </reaction>
</comment>
<dbReference type="GO" id="GO:0005737">
    <property type="term" value="C:cytoplasm"/>
    <property type="evidence" value="ECO:0007669"/>
    <property type="project" value="TreeGrafter"/>
</dbReference>
<keyword evidence="7" id="KW-0378">Hydrolase</keyword>
<keyword evidence="7" id="KW-0326">Glycosidase</keyword>
<name>A0A840DCH0_9BACE</name>
<keyword evidence="5" id="KW-0234">DNA repair</keyword>
<evidence type="ECO:0000256" key="1">
    <source>
        <dbReference type="ARBA" id="ARBA00000086"/>
    </source>
</evidence>
<dbReference type="PANTHER" id="PTHR43003:SF5">
    <property type="entry name" value="DNA-3-METHYLADENINE GLYCOSYLASE"/>
    <property type="match status" value="1"/>
</dbReference>
<dbReference type="Proteomes" id="UP000560658">
    <property type="component" value="Unassembled WGS sequence"/>
</dbReference>
<keyword evidence="4" id="KW-0227">DNA damage</keyword>
<reference evidence="7" key="1">
    <citation type="submission" date="2020-08" db="EMBL/GenBank/DDBJ databases">
        <title>Genomic Encyclopedia of Type Strains, Phase IV (KMG-IV): sequencing the most valuable type-strain genomes for metagenomic binning, comparative biology and taxonomic classification.</title>
        <authorList>
            <person name="Goeker M."/>
        </authorList>
    </citation>
    <scope>NUCLEOTIDE SEQUENCE [LARGE SCALE GENOMIC DNA]</scope>
    <source>
        <strain evidence="7">DSM 105720</strain>
    </source>
</reference>
<dbReference type="AlphaFoldDB" id="A0A840DCH0"/>
<dbReference type="EMBL" id="JACIER010000021">
    <property type="protein sequence ID" value="MBB4046042.1"/>
    <property type="molecule type" value="Genomic_DNA"/>
</dbReference>
<dbReference type="Gene3D" id="1.10.340.30">
    <property type="entry name" value="Hypothetical protein, domain 2"/>
    <property type="match status" value="1"/>
</dbReference>
<dbReference type="InterPro" id="IPR051912">
    <property type="entry name" value="Alkylbase_DNA_Glycosylase/TA"/>
</dbReference>
<dbReference type="GO" id="GO:0006285">
    <property type="term" value="P:base-excision repair, AP site formation"/>
    <property type="evidence" value="ECO:0007669"/>
    <property type="project" value="TreeGrafter"/>
</dbReference>
<gene>
    <name evidence="7" type="ORF">GGR06_003868</name>
</gene>
<evidence type="ECO:0000259" key="6">
    <source>
        <dbReference type="SMART" id="SM00478"/>
    </source>
</evidence>
<comment type="similarity">
    <text evidence="2">Belongs to the alkylbase DNA glycosidase AlkA family.</text>
</comment>
<dbReference type="GO" id="GO:0032993">
    <property type="term" value="C:protein-DNA complex"/>
    <property type="evidence" value="ECO:0007669"/>
    <property type="project" value="TreeGrafter"/>
</dbReference>
<comment type="caution">
    <text evidence="7">The sequence shown here is derived from an EMBL/GenBank/DDBJ whole genome shotgun (WGS) entry which is preliminary data.</text>
</comment>
<dbReference type="Pfam" id="PF00730">
    <property type="entry name" value="HhH-GPD"/>
    <property type="match status" value="1"/>
</dbReference>
<dbReference type="GO" id="GO:0006307">
    <property type="term" value="P:DNA alkylation repair"/>
    <property type="evidence" value="ECO:0007669"/>
    <property type="project" value="TreeGrafter"/>
</dbReference>
<dbReference type="GO" id="GO:0043916">
    <property type="term" value="F:DNA-7-methylguanine glycosylase activity"/>
    <property type="evidence" value="ECO:0007669"/>
    <property type="project" value="TreeGrafter"/>
</dbReference>
<dbReference type="GO" id="GO:0032131">
    <property type="term" value="F:alkylated DNA binding"/>
    <property type="evidence" value="ECO:0007669"/>
    <property type="project" value="TreeGrafter"/>
</dbReference>
<evidence type="ECO:0000313" key="7">
    <source>
        <dbReference type="EMBL" id="MBB4046042.1"/>
    </source>
</evidence>
<evidence type="ECO:0000256" key="4">
    <source>
        <dbReference type="ARBA" id="ARBA00022763"/>
    </source>
</evidence>
<evidence type="ECO:0000256" key="2">
    <source>
        <dbReference type="ARBA" id="ARBA00010817"/>
    </source>
</evidence>
<dbReference type="SMART" id="SM00478">
    <property type="entry name" value="ENDO3c"/>
    <property type="match status" value="1"/>
</dbReference>
<organism evidence="7 8">
    <name type="scientific">Bacteroides reticulotermitis</name>
    <dbReference type="NCBI Taxonomy" id="1133319"/>
    <lineage>
        <taxon>Bacteria</taxon>
        <taxon>Pseudomonadati</taxon>
        <taxon>Bacteroidota</taxon>
        <taxon>Bacteroidia</taxon>
        <taxon>Bacteroidales</taxon>
        <taxon>Bacteroidaceae</taxon>
        <taxon>Bacteroides</taxon>
    </lineage>
</organism>
<dbReference type="RefSeq" id="WP_183209463.1">
    <property type="nucleotide sequence ID" value="NZ_JACIER010000021.1"/>
</dbReference>
<dbReference type="PANTHER" id="PTHR43003">
    <property type="entry name" value="DNA-3-METHYLADENINE GLYCOSYLASE"/>
    <property type="match status" value="1"/>
</dbReference>
<dbReference type="EC" id="3.2.2.21" evidence="3"/>
<dbReference type="CDD" id="cd00056">
    <property type="entry name" value="ENDO3c"/>
    <property type="match status" value="1"/>
</dbReference>
<evidence type="ECO:0000256" key="3">
    <source>
        <dbReference type="ARBA" id="ARBA00012000"/>
    </source>
</evidence>
<accession>A0A840DCH0</accession>
<dbReference type="InterPro" id="IPR011257">
    <property type="entry name" value="DNA_glycosylase"/>
</dbReference>
<sequence>MDTYFQYDEIAIEYLKKRDKRLAEVIEKIGKVKRPVITDLFTALIHSIVGQQISTKAHQTVWARMQNELGEITPVIMYDLPLNDLQRFGITFKKATYIKSVAQKIIAKELDINALHTMSDEEVCAKLSELDGVGTWTAEMLMLHSMQRPDILSYGDLAILRGLRMVHHHRTIDKARFERYRKRYAPYGSVASIYLWAVSGGAIEEMKDYGIQKTKIKSGK</sequence>
<feature type="domain" description="HhH-GPD" evidence="6">
    <location>
        <begin position="49"/>
        <end position="203"/>
    </location>
</feature>
<dbReference type="GO" id="GO:0008725">
    <property type="term" value="F:DNA-3-methyladenine glycosylase activity"/>
    <property type="evidence" value="ECO:0007669"/>
    <property type="project" value="TreeGrafter"/>
</dbReference>
<dbReference type="InterPro" id="IPR003265">
    <property type="entry name" value="HhH-GPD_domain"/>
</dbReference>
<evidence type="ECO:0000313" key="8">
    <source>
        <dbReference type="Proteomes" id="UP000560658"/>
    </source>
</evidence>